<dbReference type="GO" id="GO:0080043">
    <property type="term" value="F:quercetin 3-O-glucosyltransferase activity"/>
    <property type="evidence" value="ECO:0007669"/>
    <property type="project" value="TreeGrafter"/>
</dbReference>
<organism evidence="3 4">
    <name type="scientific">Salix brachista</name>
    <dbReference type="NCBI Taxonomy" id="2182728"/>
    <lineage>
        <taxon>Eukaryota</taxon>
        <taxon>Viridiplantae</taxon>
        <taxon>Streptophyta</taxon>
        <taxon>Embryophyta</taxon>
        <taxon>Tracheophyta</taxon>
        <taxon>Spermatophyta</taxon>
        <taxon>Magnoliopsida</taxon>
        <taxon>eudicotyledons</taxon>
        <taxon>Gunneridae</taxon>
        <taxon>Pentapetalae</taxon>
        <taxon>rosids</taxon>
        <taxon>fabids</taxon>
        <taxon>Malpighiales</taxon>
        <taxon>Salicaceae</taxon>
        <taxon>Saliceae</taxon>
        <taxon>Salix</taxon>
    </lineage>
</organism>
<keyword evidence="4" id="KW-1185">Reference proteome</keyword>
<comment type="similarity">
    <text evidence="1">Belongs to the UDP-glycosyltransferase family.</text>
</comment>
<dbReference type="PANTHER" id="PTHR11926:SF1551">
    <property type="entry name" value="GLYCOSYLTRANSFERASE"/>
    <property type="match status" value="1"/>
</dbReference>
<protein>
    <recommendedName>
        <fullName evidence="2">Glycosyltransferase N-terminal domain-containing protein</fullName>
    </recommendedName>
</protein>
<name>A0A5N5M9A1_9ROSI</name>
<evidence type="ECO:0000313" key="4">
    <source>
        <dbReference type="Proteomes" id="UP000326939"/>
    </source>
</evidence>
<dbReference type="PANTHER" id="PTHR11926">
    <property type="entry name" value="GLUCOSYL/GLUCURONOSYL TRANSFERASES"/>
    <property type="match status" value="1"/>
</dbReference>
<evidence type="ECO:0000313" key="3">
    <source>
        <dbReference type="EMBL" id="KAB5551600.1"/>
    </source>
</evidence>
<reference evidence="4" key="1">
    <citation type="journal article" date="2019" name="Gigascience">
        <title>De novo genome assembly of the endangered Acer yangbiense, a plant species with extremely small populations endemic to Yunnan Province, China.</title>
        <authorList>
            <person name="Yang J."/>
            <person name="Wariss H.M."/>
            <person name="Tao L."/>
            <person name="Zhang R."/>
            <person name="Yun Q."/>
            <person name="Hollingsworth P."/>
            <person name="Dao Z."/>
            <person name="Luo G."/>
            <person name="Guo H."/>
            <person name="Ma Y."/>
            <person name="Sun W."/>
        </authorList>
    </citation>
    <scope>NUCLEOTIDE SEQUENCE [LARGE SCALE GENOMIC DNA]</scope>
    <source>
        <strain evidence="4">cv. br00</strain>
    </source>
</reference>
<gene>
    <name evidence="3" type="ORF">DKX38_008911</name>
</gene>
<dbReference type="Proteomes" id="UP000326939">
    <property type="component" value="Chromosome 6"/>
</dbReference>
<dbReference type="Gene3D" id="3.40.50.2000">
    <property type="entry name" value="Glycogen Phosphorylase B"/>
    <property type="match status" value="1"/>
</dbReference>
<evidence type="ECO:0000256" key="1">
    <source>
        <dbReference type="ARBA" id="ARBA00009995"/>
    </source>
</evidence>
<dbReference type="EMBL" id="VDCV01000006">
    <property type="protein sequence ID" value="KAB5551600.1"/>
    <property type="molecule type" value="Genomic_DNA"/>
</dbReference>
<proteinExistence type="inferred from homology"/>
<evidence type="ECO:0000259" key="2">
    <source>
        <dbReference type="Pfam" id="PF26168"/>
    </source>
</evidence>
<dbReference type="SUPFAM" id="SSF53756">
    <property type="entry name" value="UDP-Glycosyltransferase/glycogen phosphorylase"/>
    <property type="match status" value="1"/>
</dbReference>
<comment type="caution">
    <text evidence="3">The sequence shown here is derived from an EMBL/GenBank/DDBJ whole genome shotgun (WGS) entry which is preliminary data.</text>
</comment>
<dbReference type="AlphaFoldDB" id="A0A5N5M9A1"/>
<dbReference type="InterPro" id="IPR058980">
    <property type="entry name" value="Glyco_transf_N"/>
</dbReference>
<feature type="domain" description="Glycosyltransferase N-terminal" evidence="2">
    <location>
        <begin position="13"/>
        <end position="154"/>
    </location>
</feature>
<dbReference type="Pfam" id="PF26168">
    <property type="entry name" value="Glyco_transf_N"/>
    <property type="match status" value="1"/>
</dbReference>
<accession>A0A5N5M9A1</accession>
<dbReference type="GO" id="GO:0080044">
    <property type="term" value="F:quercetin 7-O-glucosyltransferase activity"/>
    <property type="evidence" value="ECO:0007669"/>
    <property type="project" value="TreeGrafter"/>
</dbReference>
<sequence length="181" mass="19790">MVLSILATKPHAVCIPSPAQGHIKSMIKLAKLLHGKGFHITFVNTEFNHQRLLKSRGHDAMNGLPDFRFESIPDGLPPSNENATQDVAALCEAAKKNLLAPFNDLLDKLNDSASSDAPPVTCIVSDGFMLVAIDAAKMHRIPIALFFTISACSFMGFKQFQALHEKGLTPLKDTYEQGENF</sequence>